<reference evidence="2 3" key="1">
    <citation type="journal article" date="2024" name="BMC Biol.">
        <title>Comparative genomics of Ascetosporea gives new insight into the evolutionary basis for animal parasitism in Rhizaria.</title>
        <authorList>
            <person name="Hiltunen Thoren M."/>
            <person name="Onut-Brannstrom I."/>
            <person name="Alfjorden A."/>
            <person name="Peckova H."/>
            <person name="Swords F."/>
            <person name="Hooper C."/>
            <person name="Holzer A.S."/>
            <person name="Bass D."/>
            <person name="Burki F."/>
        </authorList>
    </citation>
    <scope>NUCLEOTIDE SEQUENCE [LARGE SCALE GENOMIC DNA]</scope>
    <source>
        <strain evidence="2">20-A016</strain>
    </source>
</reference>
<feature type="region of interest" description="Disordered" evidence="1">
    <location>
        <begin position="24"/>
        <end position="44"/>
    </location>
</feature>
<name>A0ABV2AUE8_9EUKA</name>
<proteinExistence type="predicted"/>
<comment type="caution">
    <text evidence="2">The sequence shown here is derived from an EMBL/GenBank/DDBJ whole genome shotgun (WGS) entry which is preliminary data.</text>
</comment>
<keyword evidence="3" id="KW-1185">Reference proteome</keyword>
<dbReference type="EMBL" id="JBDODL010005425">
    <property type="protein sequence ID" value="MES1923281.1"/>
    <property type="molecule type" value="Genomic_DNA"/>
</dbReference>
<organism evidence="2 3">
    <name type="scientific">Bonamia ostreae</name>
    <dbReference type="NCBI Taxonomy" id="126728"/>
    <lineage>
        <taxon>Eukaryota</taxon>
        <taxon>Sar</taxon>
        <taxon>Rhizaria</taxon>
        <taxon>Endomyxa</taxon>
        <taxon>Ascetosporea</taxon>
        <taxon>Haplosporida</taxon>
        <taxon>Bonamia</taxon>
    </lineage>
</organism>
<protein>
    <submittedName>
        <fullName evidence="2">Uncharacterized protein</fullName>
    </submittedName>
</protein>
<feature type="compositionally biased region" description="Basic and acidic residues" evidence="1">
    <location>
        <begin position="27"/>
        <end position="41"/>
    </location>
</feature>
<evidence type="ECO:0000256" key="1">
    <source>
        <dbReference type="SAM" id="MobiDB-lite"/>
    </source>
</evidence>
<evidence type="ECO:0000313" key="3">
    <source>
        <dbReference type="Proteomes" id="UP001439008"/>
    </source>
</evidence>
<dbReference type="Proteomes" id="UP001439008">
    <property type="component" value="Unassembled WGS sequence"/>
</dbReference>
<sequence>MNHHLLIGIPVDICMLTYSEKFKPRKPNADYKPKDYADKQYNESSIRSQVPVDRECTITMVSISE</sequence>
<gene>
    <name evidence="2" type="ORF">MHBO_004830</name>
</gene>
<evidence type="ECO:0000313" key="2">
    <source>
        <dbReference type="EMBL" id="MES1923281.1"/>
    </source>
</evidence>
<accession>A0ABV2AUE8</accession>